<comment type="caution">
    <text evidence="2">The sequence shown here is derived from an EMBL/GenBank/DDBJ whole genome shotgun (WGS) entry which is preliminary data.</text>
</comment>
<dbReference type="EMBL" id="CAKOGL010000031">
    <property type="protein sequence ID" value="CAH2108744.1"/>
    <property type="molecule type" value="Genomic_DNA"/>
</dbReference>
<evidence type="ECO:0000256" key="1">
    <source>
        <dbReference type="SAM" id="MobiDB-lite"/>
    </source>
</evidence>
<sequence>MRYATLRLSASRAAEPNLKKGHSRRTYNVGPIIILIRVAFTPRRSSGPTTPGESRPVAPSPHDGGAPRRTASPVVRRSRGHGVVADARDSRRI</sequence>
<dbReference type="AlphaFoldDB" id="A0AAU9VBN9"/>
<dbReference type="Proteomes" id="UP001153954">
    <property type="component" value="Unassembled WGS sequence"/>
</dbReference>
<evidence type="ECO:0000313" key="2">
    <source>
        <dbReference type="EMBL" id="CAH2108744.1"/>
    </source>
</evidence>
<gene>
    <name evidence="2" type="ORF">EEDITHA_LOCUS22652</name>
</gene>
<protein>
    <submittedName>
        <fullName evidence="2">Uncharacterized protein</fullName>
    </submittedName>
</protein>
<feature type="region of interest" description="Disordered" evidence="1">
    <location>
        <begin position="40"/>
        <end position="93"/>
    </location>
</feature>
<name>A0AAU9VBN9_EUPED</name>
<proteinExistence type="predicted"/>
<feature type="region of interest" description="Disordered" evidence="1">
    <location>
        <begin position="1"/>
        <end position="24"/>
    </location>
</feature>
<organism evidence="2 3">
    <name type="scientific">Euphydryas editha</name>
    <name type="common">Edith's checkerspot</name>
    <dbReference type="NCBI Taxonomy" id="104508"/>
    <lineage>
        <taxon>Eukaryota</taxon>
        <taxon>Metazoa</taxon>
        <taxon>Ecdysozoa</taxon>
        <taxon>Arthropoda</taxon>
        <taxon>Hexapoda</taxon>
        <taxon>Insecta</taxon>
        <taxon>Pterygota</taxon>
        <taxon>Neoptera</taxon>
        <taxon>Endopterygota</taxon>
        <taxon>Lepidoptera</taxon>
        <taxon>Glossata</taxon>
        <taxon>Ditrysia</taxon>
        <taxon>Papilionoidea</taxon>
        <taxon>Nymphalidae</taxon>
        <taxon>Nymphalinae</taxon>
        <taxon>Euphydryas</taxon>
    </lineage>
</organism>
<accession>A0AAU9VBN9</accession>
<feature type="compositionally biased region" description="Polar residues" evidence="1">
    <location>
        <begin position="43"/>
        <end position="52"/>
    </location>
</feature>
<evidence type="ECO:0000313" key="3">
    <source>
        <dbReference type="Proteomes" id="UP001153954"/>
    </source>
</evidence>
<keyword evidence="3" id="KW-1185">Reference proteome</keyword>
<reference evidence="2" key="1">
    <citation type="submission" date="2022-03" db="EMBL/GenBank/DDBJ databases">
        <authorList>
            <person name="Tunstrom K."/>
        </authorList>
    </citation>
    <scope>NUCLEOTIDE SEQUENCE</scope>
</reference>